<dbReference type="GO" id="GO:0008270">
    <property type="term" value="F:zinc ion binding"/>
    <property type="evidence" value="ECO:0007669"/>
    <property type="project" value="UniProtKB-KW"/>
</dbReference>
<evidence type="ECO:0000313" key="6">
    <source>
        <dbReference type="EMBL" id="KAK5635129.1"/>
    </source>
</evidence>
<gene>
    <name evidence="6" type="ORF">RRF57_010841</name>
</gene>
<keyword evidence="3" id="KW-0862">Zinc</keyword>
<feature type="domain" description="MYND-type" evidence="5">
    <location>
        <begin position="10"/>
        <end position="46"/>
    </location>
</feature>
<name>A0AAN7V214_9PEZI</name>
<dbReference type="InterPro" id="IPR002893">
    <property type="entry name" value="Znf_MYND"/>
</dbReference>
<evidence type="ECO:0000256" key="4">
    <source>
        <dbReference type="PROSITE-ProRule" id="PRU00134"/>
    </source>
</evidence>
<protein>
    <recommendedName>
        <fullName evidence="5">MYND-type domain-containing protein</fullName>
    </recommendedName>
</protein>
<sequence length="417" mass="47596">MEAPETSDSCIICDKPNALRCKRCRGASYCSKLCQRGDYPIHKLLCNAFSTFDISKRPTNEHVRAVLFPVDKRQPKLIWLHCEWKHLEEDEDGGRGHQIPDAIPFLHEYPYTANVQYNPVLARSLDNIVCVSYRDGFLIDGSAPNSSIKAIIETRRGYHHDWRGPILAYGRVGPGLDPPECRDIDMNDFHHITDYFVSYASDLVSLPASLPADTPGSRIVKGVRINCIGDEKMFKKPHFEEVQVLTSHSIFSEGESSEIAERIGFPILTQRCFPHPNWANAEDSEMFGRMSPYNNQDATFLHLCIDPKVKGDFSRGVLGWGWAPQQWQQGVGSTIAVRKDQKPLSPWHVEALCRYCRYDARAWIAHSIGEYAPDEPLPKYLVLSMICRPTFSICWYRMLDEKREKGEIVLAEFPYDV</sequence>
<comment type="caution">
    <text evidence="6">The sequence shown here is derived from an EMBL/GenBank/DDBJ whole genome shotgun (WGS) entry which is preliminary data.</text>
</comment>
<organism evidence="6 7">
    <name type="scientific">Xylaria bambusicola</name>
    <dbReference type="NCBI Taxonomy" id="326684"/>
    <lineage>
        <taxon>Eukaryota</taxon>
        <taxon>Fungi</taxon>
        <taxon>Dikarya</taxon>
        <taxon>Ascomycota</taxon>
        <taxon>Pezizomycotina</taxon>
        <taxon>Sordariomycetes</taxon>
        <taxon>Xylariomycetidae</taxon>
        <taxon>Xylariales</taxon>
        <taxon>Xylariaceae</taxon>
        <taxon>Xylaria</taxon>
    </lineage>
</organism>
<keyword evidence="1" id="KW-0479">Metal-binding</keyword>
<dbReference type="PROSITE" id="PS50865">
    <property type="entry name" value="ZF_MYND_2"/>
    <property type="match status" value="1"/>
</dbReference>
<dbReference type="Proteomes" id="UP001305414">
    <property type="component" value="Unassembled WGS sequence"/>
</dbReference>
<dbReference type="EMBL" id="JAWHQM010000049">
    <property type="protein sequence ID" value="KAK5635129.1"/>
    <property type="molecule type" value="Genomic_DNA"/>
</dbReference>
<keyword evidence="2 4" id="KW-0863">Zinc-finger</keyword>
<evidence type="ECO:0000259" key="5">
    <source>
        <dbReference type="PROSITE" id="PS50865"/>
    </source>
</evidence>
<reference evidence="6 7" key="1">
    <citation type="submission" date="2023-10" db="EMBL/GenBank/DDBJ databases">
        <title>Draft genome sequence of Xylaria bambusicola isolate GMP-LS, the root and basal stem rot pathogen of sugarcane in Indonesia.</title>
        <authorList>
            <person name="Selvaraj P."/>
            <person name="Muralishankar V."/>
            <person name="Muruganantham S."/>
            <person name="Sp S."/>
            <person name="Haryani S."/>
            <person name="Lau K.J.X."/>
            <person name="Naqvi N.I."/>
        </authorList>
    </citation>
    <scope>NUCLEOTIDE SEQUENCE [LARGE SCALE GENOMIC DNA]</scope>
    <source>
        <strain evidence="6">GMP-LS</strain>
    </source>
</reference>
<dbReference type="AlphaFoldDB" id="A0AAN7V214"/>
<dbReference type="SUPFAM" id="SSF144232">
    <property type="entry name" value="HIT/MYND zinc finger-like"/>
    <property type="match status" value="1"/>
</dbReference>
<dbReference type="Pfam" id="PF01753">
    <property type="entry name" value="zf-MYND"/>
    <property type="match status" value="1"/>
</dbReference>
<evidence type="ECO:0000256" key="2">
    <source>
        <dbReference type="ARBA" id="ARBA00022771"/>
    </source>
</evidence>
<evidence type="ECO:0000256" key="1">
    <source>
        <dbReference type="ARBA" id="ARBA00022723"/>
    </source>
</evidence>
<accession>A0AAN7V214</accession>
<proteinExistence type="predicted"/>
<dbReference type="Gene3D" id="6.10.140.2220">
    <property type="match status" value="1"/>
</dbReference>
<keyword evidence="7" id="KW-1185">Reference proteome</keyword>
<evidence type="ECO:0000256" key="3">
    <source>
        <dbReference type="ARBA" id="ARBA00022833"/>
    </source>
</evidence>
<evidence type="ECO:0000313" key="7">
    <source>
        <dbReference type="Proteomes" id="UP001305414"/>
    </source>
</evidence>
<dbReference type="PROSITE" id="PS01360">
    <property type="entry name" value="ZF_MYND_1"/>
    <property type="match status" value="1"/>
</dbReference>